<comment type="caution">
    <text evidence="2">The sequence shown here is derived from an EMBL/GenBank/DDBJ whole genome shotgun (WGS) entry which is preliminary data.</text>
</comment>
<feature type="non-terminal residue" evidence="2">
    <location>
        <position position="221"/>
    </location>
</feature>
<sequence>MTARDGRTRPRVAQRAASEEDGDAGQPTLGLSTKTGDRRGASSPSMRFDQGDGPIPKSRDAELDHRRRNKQNQNESHGTIENARFGRGGVAPVVSPRHRSWRGSAAATNPSATADARTLRAKRKKEKIGISVSTGKGGRVSVSRSAAFPLQSRCRPSQPGQLENEAKEAAALGRQGWGRWRKGRHRGSVRVDELLWARPSAARLQDPEQTLTAARGFPASS</sequence>
<proteinExistence type="predicted"/>
<dbReference type="Proteomes" id="UP000673691">
    <property type="component" value="Unassembled WGS sequence"/>
</dbReference>
<name>A0A8H7ZPG9_9FUNG</name>
<organism evidence="2 3">
    <name type="scientific">Olpidium bornovanus</name>
    <dbReference type="NCBI Taxonomy" id="278681"/>
    <lineage>
        <taxon>Eukaryota</taxon>
        <taxon>Fungi</taxon>
        <taxon>Fungi incertae sedis</taxon>
        <taxon>Olpidiomycota</taxon>
        <taxon>Olpidiomycotina</taxon>
        <taxon>Olpidiomycetes</taxon>
        <taxon>Olpidiales</taxon>
        <taxon>Olpidiaceae</taxon>
        <taxon>Olpidium</taxon>
    </lineage>
</organism>
<protein>
    <submittedName>
        <fullName evidence="2">Uncharacterized protein</fullName>
    </submittedName>
</protein>
<evidence type="ECO:0000256" key="1">
    <source>
        <dbReference type="SAM" id="MobiDB-lite"/>
    </source>
</evidence>
<reference evidence="2 3" key="1">
    <citation type="journal article" name="Sci. Rep.">
        <title>Genome-scale phylogenetic analyses confirm Olpidium as the closest living zoosporic fungus to the non-flagellated, terrestrial fungi.</title>
        <authorList>
            <person name="Chang Y."/>
            <person name="Rochon D."/>
            <person name="Sekimoto S."/>
            <person name="Wang Y."/>
            <person name="Chovatia M."/>
            <person name="Sandor L."/>
            <person name="Salamov A."/>
            <person name="Grigoriev I.V."/>
            <person name="Stajich J.E."/>
            <person name="Spatafora J.W."/>
        </authorList>
    </citation>
    <scope>NUCLEOTIDE SEQUENCE [LARGE SCALE GENOMIC DNA]</scope>
    <source>
        <strain evidence="2">S191</strain>
    </source>
</reference>
<dbReference type="AlphaFoldDB" id="A0A8H7ZPG9"/>
<dbReference type="EMBL" id="JAEFCI010010384">
    <property type="protein sequence ID" value="KAG5457243.1"/>
    <property type="molecule type" value="Genomic_DNA"/>
</dbReference>
<evidence type="ECO:0000313" key="3">
    <source>
        <dbReference type="Proteomes" id="UP000673691"/>
    </source>
</evidence>
<feature type="compositionally biased region" description="Low complexity" evidence="1">
    <location>
        <begin position="104"/>
        <end position="116"/>
    </location>
</feature>
<keyword evidence="3" id="KW-1185">Reference proteome</keyword>
<accession>A0A8H7ZPG9</accession>
<evidence type="ECO:0000313" key="2">
    <source>
        <dbReference type="EMBL" id="KAG5457243.1"/>
    </source>
</evidence>
<feature type="region of interest" description="Disordered" evidence="1">
    <location>
        <begin position="1"/>
        <end position="116"/>
    </location>
</feature>
<gene>
    <name evidence="2" type="ORF">BJ554DRAFT_2796</name>
</gene>